<proteinExistence type="predicted"/>
<dbReference type="AlphaFoldDB" id="A0A6U4Z722"/>
<evidence type="ECO:0000313" key="1">
    <source>
        <dbReference type="EMBL" id="CAD8969923.1"/>
    </source>
</evidence>
<organism evidence="1">
    <name type="scientific">Hemiselmis andersenii</name>
    <name type="common">Cryptophyte alga</name>
    <dbReference type="NCBI Taxonomy" id="464988"/>
    <lineage>
        <taxon>Eukaryota</taxon>
        <taxon>Cryptophyceae</taxon>
        <taxon>Cryptomonadales</taxon>
        <taxon>Hemiselmidaceae</taxon>
        <taxon>Hemiselmis</taxon>
    </lineage>
</organism>
<name>A0A6U4Z722_HEMAN</name>
<gene>
    <name evidence="1" type="ORF">HAND00432_LOCUS20921</name>
</gene>
<accession>A0A6U4Z722</accession>
<dbReference type="EMBL" id="HBFX01034709">
    <property type="protein sequence ID" value="CAD8969923.1"/>
    <property type="molecule type" value="Transcribed_RNA"/>
</dbReference>
<sequence length="134" mass="14660">MLAFPERESQHMDTTMNPYGQHYAQHDQALQNVEDMLQHLTFATGSEAVSHQQQASVCAHGGGQWGGQDMCMDLATTPCATHLAEAVAEYAHVYYSSEWSGGSEADEHDDGTGAAFHAQMQWCMQNNLEVSPGI</sequence>
<protein>
    <submittedName>
        <fullName evidence="1">Uncharacterized protein</fullName>
    </submittedName>
</protein>
<reference evidence="1" key="1">
    <citation type="submission" date="2021-01" db="EMBL/GenBank/DDBJ databases">
        <authorList>
            <person name="Corre E."/>
            <person name="Pelletier E."/>
            <person name="Niang G."/>
            <person name="Scheremetjew M."/>
            <person name="Finn R."/>
            <person name="Kale V."/>
            <person name="Holt S."/>
            <person name="Cochrane G."/>
            <person name="Meng A."/>
            <person name="Brown T."/>
            <person name="Cohen L."/>
        </authorList>
    </citation>
    <scope>NUCLEOTIDE SEQUENCE</scope>
    <source>
        <strain evidence="1">CCMP644</strain>
    </source>
</reference>